<feature type="region of interest" description="Disordered" evidence="1">
    <location>
        <begin position="1"/>
        <end position="44"/>
    </location>
</feature>
<accession>A0A8H5M6N9</accession>
<comment type="caution">
    <text evidence="2">The sequence shown here is derived from an EMBL/GenBank/DDBJ whole genome shotgun (WGS) entry which is preliminary data.</text>
</comment>
<feature type="region of interest" description="Disordered" evidence="1">
    <location>
        <begin position="666"/>
        <end position="706"/>
    </location>
</feature>
<protein>
    <submittedName>
        <fullName evidence="2">Uncharacterized protein</fullName>
    </submittedName>
</protein>
<reference evidence="2 3" key="1">
    <citation type="journal article" date="2020" name="ISME J.">
        <title>Uncovering the hidden diversity of litter-decomposition mechanisms in mushroom-forming fungi.</title>
        <authorList>
            <person name="Floudas D."/>
            <person name="Bentzer J."/>
            <person name="Ahren D."/>
            <person name="Johansson T."/>
            <person name="Persson P."/>
            <person name="Tunlid A."/>
        </authorList>
    </citation>
    <scope>NUCLEOTIDE SEQUENCE [LARGE SCALE GENOMIC DNA]</scope>
    <source>
        <strain evidence="2 3">CBS 406.79</strain>
    </source>
</reference>
<feature type="compositionally biased region" description="Low complexity" evidence="1">
    <location>
        <begin position="15"/>
        <end position="33"/>
    </location>
</feature>
<feature type="region of interest" description="Disordered" evidence="1">
    <location>
        <begin position="155"/>
        <end position="182"/>
    </location>
</feature>
<gene>
    <name evidence="2" type="ORF">D9757_007331</name>
</gene>
<dbReference type="OrthoDB" id="3250555at2759"/>
<organism evidence="2 3">
    <name type="scientific">Collybiopsis confluens</name>
    <dbReference type="NCBI Taxonomy" id="2823264"/>
    <lineage>
        <taxon>Eukaryota</taxon>
        <taxon>Fungi</taxon>
        <taxon>Dikarya</taxon>
        <taxon>Basidiomycota</taxon>
        <taxon>Agaricomycotina</taxon>
        <taxon>Agaricomycetes</taxon>
        <taxon>Agaricomycetidae</taxon>
        <taxon>Agaricales</taxon>
        <taxon>Marasmiineae</taxon>
        <taxon>Omphalotaceae</taxon>
        <taxon>Collybiopsis</taxon>
    </lineage>
</organism>
<keyword evidence="3" id="KW-1185">Reference proteome</keyword>
<feature type="compositionally biased region" description="Polar residues" evidence="1">
    <location>
        <begin position="34"/>
        <end position="44"/>
    </location>
</feature>
<dbReference type="AlphaFoldDB" id="A0A8H5M6N9"/>
<dbReference type="Proteomes" id="UP000518752">
    <property type="component" value="Unassembled WGS sequence"/>
</dbReference>
<sequence>MNDIEKPEADSCPLQSSSPPTSSDSQIPSISSDFHSSQPSSGSITSVSEILDASIWANSPSTSTESKFAQNLSARLAKVSQGTTPGLSLSSRESQAVSRYFHSRQPTVRFQTQPTTNNQEIAGTSINLTINASGLPIEARSVSFMRKRLRPSATLEVHSPYPDDDSHVSKKPRLTRRSTVADPSRFAKSTATFRRALSLRSQIDILGQKFRTIQKSYESFSPAKPLNIPAPLNFEPLSDWIPTRPCTPVSEQSNSPSNPLRNAALYRDPLLIQSSAIPDVPIIAPPEDHTPTPPLSEASQAKLRLVRFREREEAMRKDDLAILKGLADALPYARGKEDRFDEIDELQDGIGHPELMLRGSAPLATQVLHLPSPRALGLGVIQWILEVSPFEPPDQSSSSASDNGWSERSCSQSSAVSDRITSFNSYSSSSSSPSAYHHSSPSSFIQGLENLSDQLLNSPETRFHAAYIFWRFFHLVFGSQDGKDMARPPTDFEKLSNSVLLELEGSEYVTWDLAVASLALSVKLHRDFLPPLLPVLAAHYENIAPHEMDYLDLEAAQRDILLGLSYSLGGTPQAILDDLWIALPSLRELLSFAGGWDLVLQETWLVLFEAVREPEIVVFSLSVVTAAAVIEGLVSALVRHFQTREPWAVRFRQSMLSRRNYAGSGGISQYLPPSNEVRPSRRRGGMTRESSARSSISSKYLPSSTGFDEFSRRKAEERVRRATIECGGVASDIQTVLGISDVCVFGHG</sequence>
<evidence type="ECO:0000313" key="3">
    <source>
        <dbReference type="Proteomes" id="UP000518752"/>
    </source>
</evidence>
<name>A0A8H5M6N9_9AGAR</name>
<evidence type="ECO:0000256" key="1">
    <source>
        <dbReference type="SAM" id="MobiDB-lite"/>
    </source>
</evidence>
<proteinExistence type="predicted"/>
<evidence type="ECO:0000313" key="2">
    <source>
        <dbReference type="EMBL" id="KAF5382838.1"/>
    </source>
</evidence>
<dbReference type="EMBL" id="JAACJN010000050">
    <property type="protein sequence ID" value="KAF5382838.1"/>
    <property type="molecule type" value="Genomic_DNA"/>
</dbReference>